<evidence type="ECO:0000256" key="1">
    <source>
        <dbReference type="ARBA" id="ARBA00004123"/>
    </source>
</evidence>
<dbReference type="PANTHER" id="PTHR46179:SF13">
    <property type="entry name" value="C2H2-TYPE DOMAIN-CONTAINING PROTEIN"/>
    <property type="match status" value="1"/>
</dbReference>
<protein>
    <recommendedName>
        <fullName evidence="9">C2H2-type domain-containing protein</fullName>
    </recommendedName>
</protein>
<dbReference type="InterPro" id="IPR051061">
    <property type="entry name" value="Zinc_finger_trans_reg"/>
</dbReference>
<keyword evidence="4" id="KW-0862">Zinc</keyword>
<organism evidence="10">
    <name type="scientific">Amphimedon queenslandica</name>
    <name type="common">Sponge</name>
    <dbReference type="NCBI Taxonomy" id="400682"/>
    <lineage>
        <taxon>Eukaryota</taxon>
        <taxon>Metazoa</taxon>
        <taxon>Porifera</taxon>
        <taxon>Demospongiae</taxon>
        <taxon>Heteroscleromorpha</taxon>
        <taxon>Haplosclerida</taxon>
        <taxon>Niphatidae</taxon>
        <taxon>Amphimedon</taxon>
    </lineage>
</organism>
<feature type="domain" description="C2H2-type" evidence="9">
    <location>
        <begin position="45"/>
        <end position="75"/>
    </location>
</feature>
<keyword evidence="5" id="KW-0805">Transcription regulation</keyword>
<evidence type="ECO:0000256" key="3">
    <source>
        <dbReference type="ARBA" id="ARBA00022771"/>
    </source>
</evidence>
<name>A0A1X7UJG0_AMPQE</name>
<dbReference type="SUPFAM" id="SSF57667">
    <property type="entry name" value="beta-beta-alpha zinc fingers"/>
    <property type="match status" value="2"/>
</dbReference>
<dbReference type="InParanoid" id="A0A1X7UJG0"/>
<dbReference type="SMART" id="SM00355">
    <property type="entry name" value="ZnF_C2H2"/>
    <property type="match status" value="2"/>
</dbReference>
<evidence type="ECO:0000313" key="10">
    <source>
        <dbReference type="EnsemblMetazoa" id="Aqu2.1.27887_001"/>
    </source>
</evidence>
<reference evidence="10" key="1">
    <citation type="submission" date="2017-05" db="UniProtKB">
        <authorList>
            <consortium name="EnsemblMetazoa"/>
        </authorList>
    </citation>
    <scope>IDENTIFICATION</scope>
</reference>
<dbReference type="GO" id="GO:0005634">
    <property type="term" value="C:nucleus"/>
    <property type="evidence" value="ECO:0007669"/>
    <property type="project" value="UniProtKB-SubCell"/>
</dbReference>
<sequence length="75" mass="8701">YIKSTFTHSPDKKHFTCSVTGCGRVYSSSSNLKRHLKTHLDSCPYKCNQEGCGQEFKKRQRLLTHLSLTHKLKQF</sequence>
<dbReference type="Gene3D" id="3.30.160.60">
    <property type="entry name" value="Classic Zinc Finger"/>
    <property type="match status" value="2"/>
</dbReference>
<dbReference type="PROSITE" id="PS50157">
    <property type="entry name" value="ZINC_FINGER_C2H2_2"/>
    <property type="match status" value="2"/>
</dbReference>
<accession>A0A1X7UJG0</accession>
<keyword evidence="6" id="KW-0804">Transcription</keyword>
<evidence type="ECO:0000256" key="2">
    <source>
        <dbReference type="ARBA" id="ARBA00022723"/>
    </source>
</evidence>
<dbReference type="EnsemblMetazoa" id="Aqu2.1.27887_001">
    <property type="protein sequence ID" value="Aqu2.1.27887_001"/>
    <property type="gene ID" value="Aqu2.1.27887"/>
</dbReference>
<dbReference type="InterPro" id="IPR036236">
    <property type="entry name" value="Znf_C2H2_sf"/>
</dbReference>
<dbReference type="Pfam" id="PF00096">
    <property type="entry name" value="zf-C2H2"/>
    <property type="match status" value="2"/>
</dbReference>
<dbReference type="PROSITE" id="PS00028">
    <property type="entry name" value="ZINC_FINGER_C2H2_1"/>
    <property type="match status" value="2"/>
</dbReference>
<dbReference type="PANTHER" id="PTHR46179">
    <property type="entry name" value="ZINC FINGER PROTEIN"/>
    <property type="match status" value="1"/>
</dbReference>
<evidence type="ECO:0000256" key="7">
    <source>
        <dbReference type="ARBA" id="ARBA00023242"/>
    </source>
</evidence>
<evidence type="ECO:0000259" key="9">
    <source>
        <dbReference type="PROSITE" id="PS50157"/>
    </source>
</evidence>
<dbReference type="AlphaFoldDB" id="A0A1X7UJG0"/>
<keyword evidence="2" id="KW-0479">Metal-binding</keyword>
<comment type="subcellular location">
    <subcellularLocation>
        <location evidence="1">Nucleus</location>
    </subcellularLocation>
</comment>
<proteinExistence type="predicted"/>
<dbReference type="InterPro" id="IPR013087">
    <property type="entry name" value="Znf_C2H2_type"/>
</dbReference>
<feature type="domain" description="C2H2-type" evidence="9">
    <location>
        <begin position="15"/>
        <end position="44"/>
    </location>
</feature>
<dbReference type="GO" id="GO:0008270">
    <property type="term" value="F:zinc ion binding"/>
    <property type="evidence" value="ECO:0007669"/>
    <property type="project" value="UniProtKB-KW"/>
</dbReference>
<evidence type="ECO:0000256" key="6">
    <source>
        <dbReference type="ARBA" id="ARBA00023163"/>
    </source>
</evidence>
<evidence type="ECO:0000256" key="4">
    <source>
        <dbReference type="ARBA" id="ARBA00022833"/>
    </source>
</evidence>
<evidence type="ECO:0000256" key="8">
    <source>
        <dbReference type="PROSITE-ProRule" id="PRU00042"/>
    </source>
</evidence>
<dbReference type="GO" id="GO:0006357">
    <property type="term" value="P:regulation of transcription by RNA polymerase II"/>
    <property type="evidence" value="ECO:0007669"/>
    <property type="project" value="TreeGrafter"/>
</dbReference>
<keyword evidence="7" id="KW-0539">Nucleus</keyword>
<keyword evidence="3 8" id="KW-0863">Zinc-finger</keyword>
<evidence type="ECO:0000256" key="5">
    <source>
        <dbReference type="ARBA" id="ARBA00023015"/>
    </source>
</evidence>